<dbReference type="STRING" id="1416806.CAL12_05090"/>
<dbReference type="GO" id="GO:0016787">
    <property type="term" value="F:hydrolase activity"/>
    <property type="evidence" value="ECO:0007669"/>
    <property type="project" value="UniProtKB-KW"/>
</dbReference>
<dbReference type="Gene3D" id="1.10.3210.10">
    <property type="entry name" value="Hypothetical protein af1432"/>
    <property type="match status" value="1"/>
</dbReference>
<keyword evidence="2" id="KW-0378">Hydrolase</keyword>
<feature type="domain" description="HD" evidence="1">
    <location>
        <begin position="31"/>
        <end position="81"/>
    </location>
</feature>
<evidence type="ECO:0000313" key="2">
    <source>
        <dbReference type="EMBL" id="ARP80268.1"/>
    </source>
</evidence>
<evidence type="ECO:0000313" key="3">
    <source>
        <dbReference type="Proteomes" id="UP000194151"/>
    </source>
</evidence>
<name>A0A1W6YGY0_9BORD</name>
<dbReference type="AlphaFoldDB" id="A0A1W6YGY0"/>
<evidence type="ECO:0000259" key="1">
    <source>
        <dbReference type="Pfam" id="PF01966"/>
    </source>
</evidence>
<sequence>MSEALTLSRIESLFAGYGSAYYGREAITQTEHALQCAALAEQAGETPATIAASLLHDIGHLVMAESTLEDKRHQDIGARALLGLVGESVIAPVRLHVPAKRYLCAVDADYWSTLSQASKDTLVLQGGPYTAREVEAFERLPYFAEAVRLRRYDDLAKVPGAATPTLRHYLDMLETVTAVDKAA</sequence>
<dbReference type="KEGG" id="bgv:CAL12_05090"/>
<proteinExistence type="predicted"/>
<dbReference type="PANTHER" id="PTHR40202:SF1">
    <property type="entry name" value="HD DOMAIN-CONTAINING PROTEIN"/>
    <property type="match status" value="1"/>
</dbReference>
<accession>A0A1W6YGY0</accession>
<keyword evidence="3" id="KW-1185">Reference proteome</keyword>
<dbReference type="Proteomes" id="UP000194151">
    <property type="component" value="Chromosome"/>
</dbReference>
<dbReference type="SUPFAM" id="SSF109604">
    <property type="entry name" value="HD-domain/PDEase-like"/>
    <property type="match status" value="1"/>
</dbReference>
<protein>
    <submittedName>
        <fullName evidence="2">Phosphohydrolase</fullName>
    </submittedName>
</protein>
<dbReference type="EMBL" id="CP021108">
    <property type="protein sequence ID" value="ARP80268.1"/>
    <property type="molecule type" value="Genomic_DNA"/>
</dbReference>
<dbReference type="Pfam" id="PF01966">
    <property type="entry name" value="HD"/>
    <property type="match status" value="1"/>
</dbReference>
<dbReference type="OrthoDB" id="823268at2"/>
<dbReference type="PANTHER" id="PTHR40202">
    <property type="match status" value="1"/>
</dbReference>
<dbReference type="InterPro" id="IPR006674">
    <property type="entry name" value="HD_domain"/>
</dbReference>
<organism evidence="2 3">
    <name type="scientific">Bordetella genomosp. 8</name>
    <dbReference type="NCBI Taxonomy" id="1416806"/>
    <lineage>
        <taxon>Bacteria</taxon>
        <taxon>Pseudomonadati</taxon>
        <taxon>Pseudomonadota</taxon>
        <taxon>Betaproteobacteria</taxon>
        <taxon>Burkholderiales</taxon>
        <taxon>Alcaligenaceae</taxon>
        <taxon>Bordetella</taxon>
    </lineage>
</organism>
<gene>
    <name evidence="2" type="ORF">CAL12_05090</name>
</gene>
<dbReference type="RefSeq" id="WP_086063499.1">
    <property type="nucleotide sequence ID" value="NZ_CP021108.1"/>
</dbReference>
<reference evidence="2 3" key="1">
    <citation type="submission" date="2017-05" db="EMBL/GenBank/DDBJ databases">
        <title>Complete and WGS of Bordetella genogroups.</title>
        <authorList>
            <person name="Spilker T."/>
            <person name="LiPuma J."/>
        </authorList>
    </citation>
    <scope>NUCLEOTIDE SEQUENCE [LARGE SCALE GENOMIC DNA]</scope>
    <source>
        <strain evidence="2 3">AU19157</strain>
    </source>
</reference>
<dbReference type="InterPro" id="IPR052567">
    <property type="entry name" value="OP_Dioxygenase"/>
</dbReference>